<dbReference type="Proteomes" id="UP000182573">
    <property type="component" value="Unassembled WGS sequence"/>
</dbReference>
<protein>
    <submittedName>
        <fullName evidence="1">Uncharacterized protein</fullName>
    </submittedName>
</protein>
<name>A0A1H2YP88_HALVA</name>
<accession>A0A1H2YP88</accession>
<dbReference type="EMBL" id="FNOF01000013">
    <property type="protein sequence ID" value="SDX06890.1"/>
    <property type="molecule type" value="Genomic_DNA"/>
</dbReference>
<reference evidence="1 2" key="1">
    <citation type="submission" date="2016-10" db="EMBL/GenBank/DDBJ databases">
        <authorList>
            <person name="de Groot N.N."/>
        </authorList>
    </citation>
    <scope>NUCLEOTIDE SEQUENCE [LARGE SCALE GENOMIC DNA]</scope>
    <source>
        <strain evidence="1 2">DSM 3756</strain>
    </source>
</reference>
<gene>
    <name evidence="1" type="ORF">SAMN05443574_11360</name>
</gene>
<organism evidence="1 2">
    <name type="scientific">Haloarcula vallismortis</name>
    <name type="common">Halobacterium vallismortis</name>
    <dbReference type="NCBI Taxonomy" id="28442"/>
    <lineage>
        <taxon>Archaea</taxon>
        <taxon>Methanobacteriati</taxon>
        <taxon>Methanobacteriota</taxon>
        <taxon>Stenosarchaea group</taxon>
        <taxon>Halobacteria</taxon>
        <taxon>Halobacteriales</taxon>
        <taxon>Haloarculaceae</taxon>
        <taxon>Haloarcula</taxon>
    </lineage>
</organism>
<dbReference type="RefSeq" id="WP_004515844.1">
    <property type="nucleotide sequence ID" value="NZ_FNOF01000013.1"/>
</dbReference>
<dbReference type="AlphaFoldDB" id="A0A1H2YP88"/>
<evidence type="ECO:0000313" key="1">
    <source>
        <dbReference type="EMBL" id="SDX06890.1"/>
    </source>
</evidence>
<evidence type="ECO:0000313" key="2">
    <source>
        <dbReference type="Proteomes" id="UP000182573"/>
    </source>
</evidence>
<proteinExistence type="predicted"/>
<sequence>MYNLAFYGIDEADFQLAPNHIVDDGEYETILESAVTALIISDAVIDSISTGGLLRTHNPTGSEGPIETVQILDESFNLQFSHENRKKRY</sequence>